<protein>
    <submittedName>
        <fullName evidence="2">Predicted protein</fullName>
    </submittedName>
</protein>
<proteinExistence type="predicted"/>
<evidence type="ECO:0000256" key="1">
    <source>
        <dbReference type="SAM" id="MobiDB-lite"/>
    </source>
</evidence>
<accession>D2VDL5</accession>
<dbReference type="RefSeq" id="XP_002677765.1">
    <property type="nucleotide sequence ID" value="XM_002677719.1"/>
</dbReference>
<reference evidence="2 3" key="1">
    <citation type="journal article" date="2010" name="Cell">
        <title>The genome of Naegleria gruberi illuminates early eukaryotic versatility.</title>
        <authorList>
            <person name="Fritz-Laylin L.K."/>
            <person name="Prochnik S.E."/>
            <person name="Ginger M.L."/>
            <person name="Dacks J.B."/>
            <person name="Carpenter M.L."/>
            <person name="Field M.C."/>
            <person name="Kuo A."/>
            <person name="Paredez A."/>
            <person name="Chapman J."/>
            <person name="Pham J."/>
            <person name="Shu S."/>
            <person name="Neupane R."/>
            <person name="Cipriano M."/>
            <person name="Mancuso J."/>
            <person name="Tu H."/>
            <person name="Salamov A."/>
            <person name="Lindquist E."/>
            <person name="Shapiro H."/>
            <person name="Lucas S."/>
            <person name="Grigoriev I.V."/>
            <person name="Cande W.Z."/>
            <person name="Fulton C."/>
            <person name="Rokhsar D.S."/>
            <person name="Dawson S.C."/>
        </authorList>
    </citation>
    <scope>NUCLEOTIDE SEQUENCE [LARGE SCALE GENOMIC DNA]</scope>
    <source>
        <strain evidence="2 3">NEG-M</strain>
    </source>
</reference>
<dbReference type="AlphaFoldDB" id="D2VDL5"/>
<name>D2VDL5_NAEGR</name>
<dbReference type="Proteomes" id="UP000006671">
    <property type="component" value="Unassembled WGS sequence"/>
</dbReference>
<dbReference type="EMBL" id="GG738865">
    <property type="protein sequence ID" value="EFC45021.1"/>
    <property type="molecule type" value="Genomic_DNA"/>
</dbReference>
<feature type="region of interest" description="Disordered" evidence="1">
    <location>
        <begin position="99"/>
        <end position="133"/>
    </location>
</feature>
<dbReference type="GeneID" id="8849322"/>
<dbReference type="InParanoid" id="D2VDL5"/>
<dbReference type="VEuPathDB" id="AmoebaDB:NAEGRDRAFT_66963"/>
<evidence type="ECO:0000313" key="3">
    <source>
        <dbReference type="Proteomes" id="UP000006671"/>
    </source>
</evidence>
<gene>
    <name evidence="2" type="ORF">NAEGRDRAFT_66963</name>
</gene>
<dbReference type="KEGG" id="ngr:NAEGRDRAFT_66963"/>
<evidence type="ECO:0000313" key="2">
    <source>
        <dbReference type="EMBL" id="EFC45021.1"/>
    </source>
</evidence>
<keyword evidence="3" id="KW-1185">Reference proteome</keyword>
<sequence>MKQTEYPTSNSSTPSCGISNATTTSQLNQVADNMTSTSPSINKTLQDTPGFRMRKFNKNKRFKENYFEMRMMDTSASTCSSFESSFNGNIYNKVNHQTITNKRKTTTNNSSATSQSTSSKKRKKSASICSSSNNNMEVATTPFTSMSSGTITNSFPIVSFDSDSNMMIKSSTLPSFALSPNIINQEFPNLNDNFFSTNPSTTTQPVLVAEKPTIIENTSSLVELLMSNNNDNGYSGTLQQHEQASVAQQNSVISHATPNSVNNNSEQAQQHVIPSTSSGVLKPLVIGEGITSSCNNSIASPSASSSLSNSTVCNHLMINDQHQTTTLANCAPSMWGSILPLRPVCIDEICSEWEQLLSSNSNSTAVIVDSLKQQPQSLEAINM</sequence>
<feature type="region of interest" description="Disordered" evidence="1">
    <location>
        <begin position="1"/>
        <end position="21"/>
    </location>
</feature>
<organism evidence="3">
    <name type="scientific">Naegleria gruberi</name>
    <name type="common">Amoeba</name>
    <dbReference type="NCBI Taxonomy" id="5762"/>
    <lineage>
        <taxon>Eukaryota</taxon>
        <taxon>Discoba</taxon>
        <taxon>Heterolobosea</taxon>
        <taxon>Tetramitia</taxon>
        <taxon>Eutetramitia</taxon>
        <taxon>Vahlkampfiidae</taxon>
        <taxon>Naegleria</taxon>
    </lineage>
</organism>
<feature type="compositionally biased region" description="Low complexity" evidence="1">
    <location>
        <begin position="106"/>
        <end position="118"/>
    </location>
</feature>